<keyword evidence="10 12" id="KW-0326">Glycosidase</keyword>
<keyword evidence="9 12" id="KW-0119">Carbohydrate metabolism</keyword>
<gene>
    <name evidence="14" type="primary">AMY2A_2</name>
    <name evidence="14" type="ORF">SK128_018222</name>
</gene>
<comment type="caution">
    <text evidence="14">The sequence shown here is derived from an EMBL/GenBank/DDBJ whole genome shotgun (WGS) entry which is preliminary data.</text>
</comment>
<evidence type="ECO:0000256" key="9">
    <source>
        <dbReference type="ARBA" id="ARBA00023277"/>
    </source>
</evidence>
<sequence>MDPLSHSCKVSSLSIFYRYFFHRCFDELVSCILPLLLRPASPISWLVLVLAVGGTSSAIGPELLSLGPVCDGRQTLVHLFEWRWEDIANECETFLAPYGYCAVQISPPQEHRIVDGRPWHQRYQPISYLLESRSGNRSEFEDMVSRCNAVGVRIIVDAVINHMAEQHTEGYGSANSHYVADNYDFPPYNGASYFTDVFMCPSPSGVVTDYQNLNDIRDCRYLGLLDLYTSEVPVQETISLYLNQLLDIGVAGFRIDSASYIWPEDLEFIYAKVNNLSIAAGFPEATRPFIFHDVIAPGTAVKPSDYYNLGGVTETQYGRKAASGVGNFSLLETMYEPSHQMIPPENAVVYTDSHLSQRSSSIPAGEILTYADRITYQMGNAFMLADSYGIVRIMSSYEFSNVNQGPPTTPDNSTLPVNIGVDGLCEGGWVCEHRWAPIANMVNLSLL</sequence>
<dbReference type="EMBL" id="JAXCGZ010001900">
    <property type="protein sequence ID" value="KAK7085110.1"/>
    <property type="molecule type" value="Genomic_DNA"/>
</dbReference>
<dbReference type="Gene3D" id="3.20.20.80">
    <property type="entry name" value="Glycosidases"/>
    <property type="match status" value="1"/>
</dbReference>
<keyword evidence="7 12" id="KW-0378">Hydrolase</keyword>
<evidence type="ECO:0000256" key="10">
    <source>
        <dbReference type="ARBA" id="ARBA00023295"/>
    </source>
</evidence>
<evidence type="ECO:0000313" key="15">
    <source>
        <dbReference type="Proteomes" id="UP001381693"/>
    </source>
</evidence>
<dbReference type="GO" id="GO:0005975">
    <property type="term" value="P:carbohydrate metabolic process"/>
    <property type="evidence" value="ECO:0007669"/>
    <property type="project" value="InterPro"/>
</dbReference>
<dbReference type="Pfam" id="PF00128">
    <property type="entry name" value="Alpha-amylase"/>
    <property type="match status" value="1"/>
</dbReference>
<comment type="cofactor">
    <cofactor evidence="2">
        <name>Ca(2+)</name>
        <dbReference type="ChEBI" id="CHEBI:29108"/>
    </cofactor>
</comment>
<evidence type="ECO:0000256" key="2">
    <source>
        <dbReference type="ARBA" id="ARBA00001913"/>
    </source>
</evidence>
<dbReference type="Proteomes" id="UP001381693">
    <property type="component" value="Unassembled WGS sequence"/>
</dbReference>
<evidence type="ECO:0000259" key="13">
    <source>
        <dbReference type="SMART" id="SM00642"/>
    </source>
</evidence>
<evidence type="ECO:0000256" key="11">
    <source>
        <dbReference type="RuleBase" id="RU003615"/>
    </source>
</evidence>
<name>A0AAN8XIE7_HALRR</name>
<dbReference type="PRINTS" id="PR00110">
    <property type="entry name" value="ALPHAAMYLASE"/>
</dbReference>
<keyword evidence="8" id="KW-0868">Chloride</keyword>
<dbReference type="PANTHER" id="PTHR43447">
    <property type="entry name" value="ALPHA-AMYLASE"/>
    <property type="match status" value="1"/>
</dbReference>
<comment type="subunit">
    <text evidence="5">Monomer.</text>
</comment>
<protein>
    <recommendedName>
        <fullName evidence="6 12">Alpha-amylase</fullName>
        <ecNumber evidence="6 12">3.2.1.1</ecNumber>
    </recommendedName>
</protein>
<comment type="catalytic activity">
    <reaction evidence="1 12">
        <text>Endohydrolysis of (1-&gt;4)-alpha-D-glucosidic linkages in polysaccharides containing three or more (1-&gt;4)-alpha-linked D-glucose units.</text>
        <dbReference type="EC" id="3.2.1.1"/>
    </reaction>
</comment>
<dbReference type="GO" id="GO:0043169">
    <property type="term" value="F:cation binding"/>
    <property type="evidence" value="ECO:0007669"/>
    <property type="project" value="InterPro"/>
</dbReference>
<dbReference type="AlphaFoldDB" id="A0AAN8XIE7"/>
<proteinExistence type="inferred from homology"/>
<evidence type="ECO:0000313" key="14">
    <source>
        <dbReference type="EMBL" id="KAK7085110.1"/>
    </source>
</evidence>
<keyword evidence="15" id="KW-1185">Reference proteome</keyword>
<evidence type="ECO:0000256" key="3">
    <source>
        <dbReference type="ARBA" id="ARBA00001923"/>
    </source>
</evidence>
<evidence type="ECO:0000256" key="12">
    <source>
        <dbReference type="RuleBase" id="RU361134"/>
    </source>
</evidence>
<evidence type="ECO:0000256" key="4">
    <source>
        <dbReference type="ARBA" id="ARBA00008061"/>
    </source>
</evidence>
<accession>A0AAN8XIE7</accession>
<dbReference type="InterPro" id="IPR006047">
    <property type="entry name" value="GH13_cat_dom"/>
</dbReference>
<dbReference type="SUPFAM" id="SSF51445">
    <property type="entry name" value="(Trans)glycosidases"/>
    <property type="match status" value="1"/>
</dbReference>
<dbReference type="SMART" id="SM00642">
    <property type="entry name" value="Aamy"/>
    <property type="match status" value="1"/>
</dbReference>
<evidence type="ECO:0000256" key="1">
    <source>
        <dbReference type="ARBA" id="ARBA00000548"/>
    </source>
</evidence>
<dbReference type="GO" id="GO:0004556">
    <property type="term" value="F:alpha-amylase activity"/>
    <property type="evidence" value="ECO:0007669"/>
    <property type="project" value="UniProtKB-UniRule"/>
</dbReference>
<evidence type="ECO:0000256" key="6">
    <source>
        <dbReference type="ARBA" id="ARBA00012595"/>
    </source>
</evidence>
<evidence type="ECO:0000256" key="8">
    <source>
        <dbReference type="ARBA" id="ARBA00023214"/>
    </source>
</evidence>
<dbReference type="CDD" id="cd11317">
    <property type="entry name" value="AmyAc_bac_euk_AmyA"/>
    <property type="match status" value="1"/>
</dbReference>
<feature type="domain" description="Glycosyl hydrolase family 13 catalytic" evidence="13">
    <location>
        <begin position="74"/>
        <end position="445"/>
    </location>
</feature>
<organism evidence="14 15">
    <name type="scientific">Halocaridina rubra</name>
    <name type="common">Hawaiian red shrimp</name>
    <dbReference type="NCBI Taxonomy" id="373956"/>
    <lineage>
        <taxon>Eukaryota</taxon>
        <taxon>Metazoa</taxon>
        <taxon>Ecdysozoa</taxon>
        <taxon>Arthropoda</taxon>
        <taxon>Crustacea</taxon>
        <taxon>Multicrustacea</taxon>
        <taxon>Malacostraca</taxon>
        <taxon>Eumalacostraca</taxon>
        <taxon>Eucarida</taxon>
        <taxon>Decapoda</taxon>
        <taxon>Pleocyemata</taxon>
        <taxon>Caridea</taxon>
        <taxon>Atyoidea</taxon>
        <taxon>Atyidae</taxon>
        <taxon>Halocaridina</taxon>
    </lineage>
</organism>
<comment type="similarity">
    <text evidence="4 11">Belongs to the glycosyl hydrolase 13 family.</text>
</comment>
<comment type="cofactor">
    <cofactor evidence="3">
        <name>chloride</name>
        <dbReference type="ChEBI" id="CHEBI:17996"/>
    </cofactor>
</comment>
<evidence type="ECO:0000256" key="5">
    <source>
        <dbReference type="ARBA" id="ARBA00011245"/>
    </source>
</evidence>
<dbReference type="EC" id="3.2.1.1" evidence="6 12"/>
<dbReference type="InterPro" id="IPR017853">
    <property type="entry name" value="GH"/>
</dbReference>
<reference evidence="14 15" key="1">
    <citation type="submission" date="2023-11" db="EMBL/GenBank/DDBJ databases">
        <title>Halocaridina rubra genome assembly.</title>
        <authorList>
            <person name="Smith C."/>
        </authorList>
    </citation>
    <scope>NUCLEOTIDE SEQUENCE [LARGE SCALE GENOMIC DNA]</scope>
    <source>
        <strain evidence="14">EP-1</strain>
        <tissue evidence="14">Whole</tissue>
    </source>
</reference>
<evidence type="ECO:0000256" key="7">
    <source>
        <dbReference type="ARBA" id="ARBA00022801"/>
    </source>
</evidence>
<dbReference type="InterPro" id="IPR006046">
    <property type="entry name" value="Alpha_amylase"/>
</dbReference>